<feature type="transmembrane region" description="Helical" evidence="1">
    <location>
        <begin position="89"/>
        <end position="109"/>
    </location>
</feature>
<dbReference type="AlphaFoldDB" id="A0A1M3T514"/>
<keyword evidence="1" id="KW-0812">Transmembrane</keyword>
<dbReference type="VEuPathDB" id="FungiDB:ASPFODRAFT_51530"/>
<dbReference type="EMBL" id="KV878249">
    <property type="protein sequence ID" value="OJZ81839.1"/>
    <property type="molecule type" value="Genomic_DNA"/>
</dbReference>
<keyword evidence="1" id="KW-0472">Membrane</keyword>
<gene>
    <name evidence="2" type="ORF">ASPFODRAFT_51530</name>
</gene>
<name>A0A1M3T514_ASPLC</name>
<protein>
    <submittedName>
        <fullName evidence="2">Uncharacterized protein</fullName>
    </submittedName>
</protein>
<organism evidence="2 3">
    <name type="scientific">Aspergillus luchuensis (strain CBS 106.47)</name>
    <dbReference type="NCBI Taxonomy" id="1137211"/>
    <lineage>
        <taxon>Eukaryota</taxon>
        <taxon>Fungi</taxon>
        <taxon>Dikarya</taxon>
        <taxon>Ascomycota</taxon>
        <taxon>Pezizomycotina</taxon>
        <taxon>Eurotiomycetes</taxon>
        <taxon>Eurotiomycetidae</taxon>
        <taxon>Eurotiales</taxon>
        <taxon>Aspergillaceae</taxon>
        <taxon>Aspergillus</taxon>
        <taxon>Aspergillus subgen. Circumdati</taxon>
    </lineage>
</organism>
<evidence type="ECO:0000313" key="3">
    <source>
        <dbReference type="Proteomes" id="UP000184063"/>
    </source>
</evidence>
<evidence type="ECO:0000313" key="2">
    <source>
        <dbReference type="EMBL" id="OJZ81839.1"/>
    </source>
</evidence>
<proteinExistence type="predicted"/>
<evidence type="ECO:0000256" key="1">
    <source>
        <dbReference type="SAM" id="Phobius"/>
    </source>
</evidence>
<reference evidence="3" key="1">
    <citation type="journal article" date="2017" name="Genome Biol.">
        <title>Comparative genomics reveals high biological diversity and specific adaptations in the industrially and medically important fungal genus Aspergillus.</title>
        <authorList>
            <person name="de Vries R.P."/>
            <person name="Riley R."/>
            <person name="Wiebenga A."/>
            <person name="Aguilar-Osorio G."/>
            <person name="Amillis S."/>
            <person name="Uchima C.A."/>
            <person name="Anderluh G."/>
            <person name="Asadollahi M."/>
            <person name="Askin M."/>
            <person name="Barry K."/>
            <person name="Battaglia E."/>
            <person name="Bayram O."/>
            <person name="Benocci T."/>
            <person name="Braus-Stromeyer S.A."/>
            <person name="Caldana C."/>
            <person name="Canovas D."/>
            <person name="Cerqueira G.C."/>
            <person name="Chen F."/>
            <person name="Chen W."/>
            <person name="Choi C."/>
            <person name="Clum A."/>
            <person name="Dos Santos R.A."/>
            <person name="Damasio A.R."/>
            <person name="Diallinas G."/>
            <person name="Emri T."/>
            <person name="Fekete E."/>
            <person name="Flipphi M."/>
            <person name="Freyberg S."/>
            <person name="Gallo A."/>
            <person name="Gournas C."/>
            <person name="Habgood R."/>
            <person name="Hainaut M."/>
            <person name="Harispe M.L."/>
            <person name="Henrissat B."/>
            <person name="Hilden K.S."/>
            <person name="Hope R."/>
            <person name="Hossain A."/>
            <person name="Karabika E."/>
            <person name="Karaffa L."/>
            <person name="Karanyi Z."/>
            <person name="Krasevec N."/>
            <person name="Kuo A."/>
            <person name="Kusch H."/>
            <person name="LaButti K."/>
            <person name="Lagendijk E.L."/>
            <person name="Lapidus A."/>
            <person name="Levasseur A."/>
            <person name="Lindquist E."/>
            <person name="Lipzen A."/>
            <person name="Logrieco A.F."/>
            <person name="MacCabe A."/>
            <person name="Maekelae M.R."/>
            <person name="Malavazi I."/>
            <person name="Melin P."/>
            <person name="Meyer V."/>
            <person name="Mielnichuk N."/>
            <person name="Miskei M."/>
            <person name="Molnar A.P."/>
            <person name="Mule G."/>
            <person name="Ngan C.Y."/>
            <person name="Orejas M."/>
            <person name="Orosz E."/>
            <person name="Ouedraogo J.P."/>
            <person name="Overkamp K.M."/>
            <person name="Park H.-S."/>
            <person name="Perrone G."/>
            <person name="Piumi F."/>
            <person name="Punt P.J."/>
            <person name="Ram A.F."/>
            <person name="Ramon A."/>
            <person name="Rauscher S."/>
            <person name="Record E."/>
            <person name="Riano-Pachon D.M."/>
            <person name="Robert V."/>
            <person name="Roehrig J."/>
            <person name="Ruller R."/>
            <person name="Salamov A."/>
            <person name="Salih N.S."/>
            <person name="Samson R.A."/>
            <person name="Sandor E."/>
            <person name="Sanguinetti M."/>
            <person name="Schuetze T."/>
            <person name="Sepcic K."/>
            <person name="Shelest E."/>
            <person name="Sherlock G."/>
            <person name="Sophianopoulou V."/>
            <person name="Squina F.M."/>
            <person name="Sun H."/>
            <person name="Susca A."/>
            <person name="Todd R.B."/>
            <person name="Tsang A."/>
            <person name="Unkles S.E."/>
            <person name="van de Wiele N."/>
            <person name="van Rossen-Uffink D."/>
            <person name="Oliveira J.V."/>
            <person name="Vesth T.C."/>
            <person name="Visser J."/>
            <person name="Yu J.-H."/>
            <person name="Zhou M."/>
            <person name="Andersen M.R."/>
            <person name="Archer D.B."/>
            <person name="Baker S.E."/>
            <person name="Benoit I."/>
            <person name="Brakhage A.A."/>
            <person name="Braus G.H."/>
            <person name="Fischer R."/>
            <person name="Frisvad J.C."/>
            <person name="Goldman G.H."/>
            <person name="Houbraken J."/>
            <person name="Oakley B."/>
            <person name="Pocsi I."/>
            <person name="Scazzocchio C."/>
            <person name="Seiboth B."/>
            <person name="vanKuyk P.A."/>
            <person name="Wortman J."/>
            <person name="Dyer P.S."/>
            <person name="Grigoriev I.V."/>
        </authorList>
    </citation>
    <scope>NUCLEOTIDE SEQUENCE [LARGE SCALE GENOMIC DNA]</scope>
    <source>
        <strain evidence="3">CBS 106.47</strain>
    </source>
</reference>
<sequence length="110" mass="11787">MPLSVFNFSTSEKGSAGDIAALCAGQVSTQDFLHIPWTKVDSAIPTGAEMFTLGVDITNISSQRPAPPWGVQLGLQQHSGFKYQMGDKVAVYNITMPTFLATLLLTIAII</sequence>
<accession>A0A1M3T514</accession>
<dbReference type="Proteomes" id="UP000184063">
    <property type="component" value="Unassembled WGS sequence"/>
</dbReference>
<keyword evidence="1" id="KW-1133">Transmembrane helix</keyword>